<sequence length="126" mass="14124">MKKFFLPAVGALTLLIIVGGVLLFSKETPQTTPLPLPTSYEYFWGDGCPHCEVVDEFFSSWENRDKVEIDKKEVWSSATNAKILQERATYCGIRPSEVGVPFLFTPDGKCLSGDEPIIDFFKNLSL</sequence>
<accession>A0A1F7WMI7</accession>
<reference evidence="1 2" key="1">
    <citation type="journal article" date="2016" name="Nat. Commun.">
        <title>Thousands of microbial genomes shed light on interconnected biogeochemical processes in an aquifer system.</title>
        <authorList>
            <person name="Anantharaman K."/>
            <person name="Brown C.T."/>
            <person name="Hug L.A."/>
            <person name="Sharon I."/>
            <person name="Castelle C.J."/>
            <person name="Probst A.J."/>
            <person name="Thomas B.C."/>
            <person name="Singh A."/>
            <person name="Wilkins M.J."/>
            <person name="Karaoz U."/>
            <person name="Brodie E.L."/>
            <person name="Williams K.H."/>
            <person name="Hubbard S.S."/>
            <person name="Banfield J.F."/>
        </authorList>
    </citation>
    <scope>NUCLEOTIDE SEQUENCE [LARGE SCALE GENOMIC DNA]</scope>
</reference>
<dbReference type="AlphaFoldDB" id="A0A1F7WMI7"/>
<gene>
    <name evidence="1" type="ORF">A2112_00505</name>
</gene>
<comment type="caution">
    <text evidence="1">The sequence shown here is derived from an EMBL/GenBank/DDBJ whole genome shotgun (WGS) entry which is preliminary data.</text>
</comment>
<evidence type="ECO:0000313" key="2">
    <source>
        <dbReference type="Proteomes" id="UP000177091"/>
    </source>
</evidence>
<proteinExistence type="predicted"/>
<evidence type="ECO:0008006" key="3">
    <source>
        <dbReference type="Google" id="ProtNLM"/>
    </source>
</evidence>
<evidence type="ECO:0000313" key="1">
    <source>
        <dbReference type="EMBL" id="OGM04056.1"/>
    </source>
</evidence>
<name>A0A1F7WMI7_9BACT</name>
<protein>
    <recommendedName>
        <fullName evidence="3">Thioredoxin domain-containing protein</fullName>
    </recommendedName>
</protein>
<dbReference type="Proteomes" id="UP000177091">
    <property type="component" value="Unassembled WGS sequence"/>
</dbReference>
<organism evidence="1 2">
    <name type="scientific">Candidatus Woesebacteria bacterium GWA1_42_12</name>
    <dbReference type="NCBI Taxonomy" id="1802472"/>
    <lineage>
        <taxon>Bacteria</taxon>
        <taxon>Candidatus Woeseibacteriota</taxon>
    </lineage>
</organism>
<dbReference type="EMBL" id="MGFK01000022">
    <property type="protein sequence ID" value="OGM04056.1"/>
    <property type="molecule type" value="Genomic_DNA"/>
</dbReference>